<protein>
    <recommendedName>
        <fullName evidence="5">SCP domain-containing protein</fullName>
    </recommendedName>
</protein>
<evidence type="ECO:0000313" key="3">
    <source>
        <dbReference type="EMBL" id="EFO98337.1"/>
    </source>
</evidence>
<evidence type="ECO:0008006" key="5">
    <source>
        <dbReference type="Google" id="ProtNLM"/>
    </source>
</evidence>
<gene>
    <name evidence="3" type="ORF">CRE_24824</name>
</gene>
<dbReference type="InParanoid" id="E3NHP5"/>
<dbReference type="AlphaFoldDB" id="E3NHP5"/>
<dbReference type="OMA" id="MHELEWS"/>
<dbReference type="Gene3D" id="3.40.33.10">
    <property type="entry name" value="CAP"/>
    <property type="match status" value="1"/>
</dbReference>
<proteinExistence type="predicted"/>
<keyword evidence="4" id="KW-1185">Reference proteome</keyword>
<dbReference type="InterPro" id="IPR035940">
    <property type="entry name" value="CAP_sf"/>
</dbReference>
<keyword evidence="2" id="KW-0732">Signal</keyword>
<feature type="compositionally biased region" description="Acidic residues" evidence="1">
    <location>
        <begin position="402"/>
        <end position="416"/>
    </location>
</feature>
<feature type="chain" id="PRO_5003178600" description="SCP domain-containing protein" evidence="2">
    <location>
        <begin position="21"/>
        <end position="452"/>
    </location>
</feature>
<evidence type="ECO:0000256" key="2">
    <source>
        <dbReference type="SAM" id="SignalP"/>
    </source>
</evidence>
<dbReference type="Proteomes" id="UP000008281">
    <property type="component" value="Unassembled WGS sequence"/>
</dbReference>
<accession>E3NHP5</accession>
<name>E3NHP5_CAERE</name>
<feature type="region of interest" description="Disordered" evidence="1">
    <location>
        <begin position="331"/>
        <end position="423"/>
    </location>
</feature>
<reference evidence="3" key="1">
    <citation type="submission" date="2007-07" db="EMBL/GenBank/DDBJ databases">
        <title>PCAP assembly of the Caenorhabditis remanei genome.</title>
        <authorList>
            <consortium name="The Caenorhabditis remanei Sequencing Consortium"/>
            <person name="Wilson R.K."/>
        </authorList>
    </citation>
    <scope>NUCLEOTIDE SEQUENCE [LARGE SCALE GENOMIC DNA]</scope>
    <source>
        <strain evidence="3">PB4641</strain>
    </source>
</reference>
<dbReference type="HOGENOM" id="CLU_732038_0_0_1"/>
<sequence>MLYSIVTLGILMVMIGPVASDQTAGAIIRPDGMDEEQLKFIADMNQLRLQFADKFQIQNMQMLIWSKELQNSINGSMSTSTLPNFNERNWRLMNLHDYKEFGKIQQTWITYSEDNVTTIGDSTKSNVYHHYLELFNPHQNAIGCARHNSSDSDFKVPCLIGPNGPLAEVPRYQSKKIKCTSPLIFNKVIGLCTPSGLFPDSSELMFISVLNEKRREMAKRDNISNMHELTWSEKLLQMLLIIINANNPHENYQIVEFENYASGLKLEFNKRQKLSHPSQTEISCDETRKKGNKILCLLGPNEKKTDFLRGNPGSNCIKGYENKDGLCSKSKVNPQTALETPPTAPTTKVTIEPVQQSPPTTQPPADSDDGTCPNTPPGPSPTRFTTEKVTPEPPPTHPPELADYEEIDGDEYDEDFPTGSPPSQNVYWYNDSRCGGGGLGRWIIVFVFFVFM</sequence>
<feature type="compositionally biased region" description="Low complexity" evidence="1">
    <location>
        <begin position="334"/>
        <end position="359"/>
    </location>
</feature>
<feature type="signal peptide" evidence="2">
    <location>
        <begin position="1"/>
        <end position="20"/>
    </location>
</feature>
<evidence type="ECO:0000313" key="4">
    <source>
        <dbReference type="Proteomes" id="UP000008281"/>
    </source>
</evidence>
<organism evidence="4">
    <name type="scientific">Caenorhabditis remanei</name>
    <name type="common">Caenorhabditis vulgaris</name>
    <dbReference type="NCBI Taxonomy" id="31234"/>
    <lineage>
        <taxon>Eukaryota</taxon>
        <taxon>Metazoa</taxon>
        <taxon>Ecdysozoa</taxon>
        <taxon>Nematoda</taxon>
        <taxon>Chromadorea</taxon>
        <taxon>Rhabditida</taxon>
        <taxon>Rhabditina</taxon>
        <taxon>Rhabditomorpha</taxon>
        <taxon>Rhabditoidea</taxon>
        <taxon>Rhabditidae</taxon>
        <taxon>Peloderinae</taxon>
        <taxon>Caenorhabditis</taxon>
    </lineage>
</organism>
<dbReference type="eggNOG" id="ENOG502TJYW">
    <property type="taxonomic scope" value="Eukaryota"/>
</dbReference>
<dbReference type="EMBL" id="DS268682">
    <property type="protein sequence ID" value="EFO98337.1"/>
    <property type="molecule type" value="Genomic_DNA"/>
</dbReference>
<evidence type="ECO:0000256" key="1">
    <source>
        <dbReference type="SAM" id="MobiDB-lite"/>
    </source>
</evidence>
<dbReference type="SUPFAM" id="SSF55797">
    <property type="entry name" value="PR-1-like"/>
    <property type="match status" value="1"/>
</dbReference>